<sequence length="801" mass="86561">MSGQELALSVHGFVVKGLLLLAGDNATRSFELLETGPGVHVLVGGHRPFHLLVTEALDDEGRGRLRELVGHRVMVRFGERPPLRRRIAAVGGAGLEQVTPEALDLTAGLYGAAPLWLHADGTLASTEQGAAPRGLDALATMVSAARWISSRRTSSFERLFPASAFHPDEPERTERLDLDQGRALLDQLGDVLEAARVGREAATASTVEAAQLRSAALTVLSHLCATVTKDPQFRPVADAAAAKIFELIAAEQGPGSRPELRAHAINLLSLRGPALSEADRARAQALLRGMIRPAPPYDEYTGRWRFAVASAFAFNEGERDAFVEHHGFKKIPTPEGAPAAPRGRRYEVLESPFPGPDGEPFLVFTRAASPRDENQEMATPFFAGLLISRHAQLGAHDMTSSRIPATQAGYKLMMNAQCAGLTTRFAISRMFPEADIYSSWDSTYFRTNRDRKVVDSEGVDCFVALLQGLSARESFAEIDRRIGLAQWARPLNKIPGFVQFIGPAHPQVVARYEDINHDGKADYYDGFLDFTLVEIAEDARAGATPKDPGVAASQISGAAARGLGWAAGSLNRVTQYSELWDELPDQAERSHAFRAAGFFSPTEPPRDVDGAPLEELGRMPAVVRLIADPTAEGGVAADVMFNAWLSHAPQELKRLLCAAEAFWRAIDAKLLRAAPLDTHAGRRGALLLILAGLLEYPADQNRVDALWRAALAMLRMPPISRSLVRRCINKEDHDASNYYGSRRGIAELMGAGDEPGRLAKSDPVAHAILVSDDEDIGRAAPLELTADPPPSPAAPAGGRTK</sequence>
<reference evidence="2 3" key="1">
    <citation type="submission" date="2018-03" db="EMBL/GenBank/DDBJ databases">
        <title>Draft Genome Sequences of the Obligatory Marine Myxobacteria Enhygromyxa salina SWB005.</title>
        <authorList>
            <person name="Poehlein A."/>
            <person name="Moghaddam J.A."/>
            <person name="Harms H."/>
            <person name="Alanjari M."/>
            <person name="Koenig G.M."/>
            <person name="Daniel R."/>
            <person name="Schaeberle T.F."/>
        </authorList>
    </citation>
    <scope>NUCLEOTIDE SEQUENCE [LARGE SCALE GENOMIC DNA]</scope>
    <source>
        <strain evidence="2 3">SWB005</strain>
    </source>
</reference>
<dbReference type="AlphaFoldDB" id="A0A2S9YL83"/>
<accession>A0A2S9YL83</accession>
<evidence type="ECO:0000313" key="3">
    <source>
        <dbReference type="Proteomes" id="UP000237968"/>
    </source>
</evidence>
<name>A0A2S9YL83_9BACT</name>
<evidence type="ECO:0000313" key="2">
    <source>
        <dbReference type="EMBL" id="PRQ05828.1"/>
    </source>
</evidence>
<dbReference type="EMBL" id="PVNK01000005">
    <property type="protein sequence ID" value="PRQ05828.1"/>
    <property type="molecule type" value="Genomic_DNA"/>
</dbReference>
<keyword evidence="3" id="KW-1185">Reference proteome</keyword>
<proteinExistence type="predicted"/>
<protein>
    <submittedName>
        <fullName evidence="2">Uncharacterized protein</fullName>
    </submittedName>
</protein>
<gene>
    <name evidence="2" type="ORF">ENSA5_01480</name>
</gene>
<evidence type="ECO:0000256" key="1">
    <source>
        <dbReference type="SAM" id="MobiDB-lite"/>
    </source>
</evidence>
<dbReference type="Proteomes" id="UP000237968">
    <property type="component" value="Unassembled WGS sequence"/>
</dbReference>
<comment type="caution">
    <text evidence="2">The sequence shown here is derived from an EMBL/GenBank/DDBJ whole genome shotgun (WGS) entry which is preliminary data.</text>
</comment>
<organism evidence="2 3">
    <name type="scientific">Enhygromyxa salina</name>
    <dbReference type="NCBI Taxonomy" id="215803"/>
    <lineage>
        <taxon>Bacteria</taxon>
        <taxon>Pseudomonadati</taxon>
        <taxon>Myxococcota</taxon>
        <taxon>Polyangia</taxon>
        <taxon>Nannocystales</taxon>
        <taxon>Nannocystaceae</taxon>
        <taxon>Enhygromyxa</taxon>
    </lineage>
</organism>
<feature type="region of interest" description="Disordered" evidence="1">
    <location>
        <begin position="779"/>
        <end position="801"/>
    </location>
</feature>